<organism evidence="1 2">
    <name type="scientific">Marimonas arenosa</name>
    <dbReference type="NCBI Taxonomy" id="1795305"/>
    <lineage>
        <taxon>Bacteria</taxon>
        <taxon>Pseudomonadati</taxon>
        <taxon>Pseudomonadota</taxon>
        <taxon>Alphaproteobacteria</taxon>
        <taxon>Rhodobacterales</taxon>
        <taxon>Paracoccaceae</taxon>
        <taxon>Marimonas</taxon>
    </lineage>
</organism>
<evidence type="ECO:0000313" key="2">
    <source>
        <dbReference type="Proteomes" id="UP001226762"/>
    </source>
</evidence>
<reference evidence="1" key="1">
    <citation type="submission" date="2022-07" db="EMBL/GenBank/DDBJ databases">
        <authorList>
            <person name="Otstavnykh N."/>
            <person name="Isaeva M."/>
            <person name="Bystritskaya E."/>
        </authorList>
    </citation>
    <scope>NUCLEOTIDE SEQUENCE</scope>
    <source>
        <strain evidence="1">KCTC 52189</strain>
    </source>
</reference>
<dbReference type="AlphaFoldDB" id="A0AAE3W9N1"/>
<gene>
    <name evidence="1" type="ORF">NO357_03240</name>
</gene>
<dbReference type="EMBL" id="JANHAX010000001">
    <property type="protein sequence ID" value="MDQ2088916.1"/>
    <property type="molecule type" value="Genomic_DNA"/>
</dbReference>
<protein>
    <submittedName>
        <fullName evidence="1">Uncharacterized protein</fullName>
    </submittedName>
</protein>
<proteinExistence type="predicted"/>
<sequence>MIVQRKQIATCLSRAVDTRSQPIWHCAASSHAFAAVAVDVSGPDARGLGFLLWDALLHVDALKADSQALAATAEEHLGGRATAGE</sequence>
<accession>A0AAE3W9N1</accession>
<name>A0AAE3W9N1_9RHOB</name>
<reference evidence="1" key="2">
    <citation type="submission" date="2023-02" db="EMBL/GenBank/DDBJ databases">
        <title>'Rhodoalgimonas zhirmunskyi' gen. nov., isolated from a red alga.</title>
        <authorList>
            <person name="Nedashkovskaya O.I."/>
            <person name="Otstavnykh N.Y."/>
            <person name="Bystritskaya E.P."/>
            <person name="Balabanova L.A."/>
            <person name="Isaeva M.P."/>
        </authorList>
    </citation>
    <scope>NUCLEOTIDE SEQUENCE</scope>
    <source>
        <strain evidence="1">KCTC 52189</strain>
    </source>
</reference>
<evidence type="ECO:0000313" key="1">
    <source>
        <dbReference type="EMBL" id="MDQ2088916.1"/>
    </source>
</evidence>
<comment type="caution">
    <text evidence="1">The sequence shown here is derived from an EMBL/GenBank/DDBJ whole genome shotgun (WGS) entry which is preliminary data.</text>
</comment>
<dbReference type="Proteomes" id="UP001226762">
    <property type="component" value="Unassembled WGS sequence"/>
</dbReference>
<keyword evidence="2" id="KW-1185">Reference proteome</keyword>